<evidence type="ECO:0000313" key="2">
    <source>
        <dbReference type="EMBL" id="QHT74462.1"/>
    </source>
</evidence>
<sequence length="196" mass="21319">MSQAIASARNRRAFNTPSTAQGGGPPAPVSTRQGAAVNQQSGETPAGLTLPQVIALVDKRLITLETFMKDTKEQPKDSVASNDGTSLQSVHDVLDEFNNRFEILAQEIDSLKDIVLKLQSYTMDVNKMLIDERVHVFSELGNNSVQLGGSDMDKETGFSTDNIQAEIIETDTSLSIQTSVDLRDLVKEEFSSSSNI</sequence>
<organism evidence="2">
    <name type="scientific">viral metagenome</name>
    <dbReference type="NCBI Taxonomy" id="1070528"/>
    <lineage>
        <taxon>unclassified sequences</taxon>
        <taxon>metagenomes</taxon>
        <taxon>organismal metagenomes</taxon>
    </lineage>
</organism>
<feature type="compositionally biased region" description="Polar residues" evidence="1">
    <location>
        <begin position="30"/>
        <end position="43"/>
    </location>
</feature>
<proteinExistence type="predicted"/>
<accession>A0A6C0H1Q0</accession>
<name>A0A6C0H1Q0_9ZZZZ</name>
<protein>
    <submittedName>
        <fullName evidence="2">Uncharacterized protein</fullName>
    </submittedName>
</protein>
<evidence type="ECO:0000256" key="1">
    <source>
        <dbReference type="SAM" id="MobiDB-lite"/>
    </source>
</evidence>
<feature type="region of interest" description="Disordered" evidence="1">
    <location>
        <begin position="1"/>
        <end position="44"/>
    </location>
</feature>
<dbReference type="AlphaFoldDB" id="A0A6C0H1Q0"/>
<dbReference type="EMBL" id="MN739850">
    <property type="protein sequence ID" value="QHT74462.1"/>
    <property type="molecule type" value="Genomic_DNA"/>
</dbReference>
<reference evidence="2" key="1">
    <citation type="journal article" date="2020" name="Nature">
        <title>Giant virus diversity and host interactions through global metagenomics.</title>
        <authorList>
            <person name="Schulz F."/>
            <person name="Roux S."/>
            <person name="Paez-Espino D."/>
            <person name="Jungbluth S."/>
            <person name="Walsh D.A."/>
            <person name="Denef V.J."/>
            <person name="McMahon K.D."/>
            <person name="Konstantinidis K.T."/>
            <person name="Eloe-Fadrosh E.A."/>
            <person name="Kyrpides N.C."/>
            <person name="Woyke T."/>
        </authorList>
    </citation>
    <scope>NUCLEOTIDE SEQUENCE</scope>
    <source>
        <strain evidence="2">GVMAG-M-3300023179-59</strain>
    </source>
</reference>